<sequence length="64" mass="6945">MGRFLAIFHGAADEAGRAGLSDEQQGEFMRVWAAWAQAHERALADPGAPLFRKKRVECPPPPAG</sequence>
<accession>A0A8J3YEM8</accession>
<dbReference type="EMBL" id="BOOY01000039">
    <property type="protein sequence ID" value="GIJ06287.1"/>
    <property type="molecule type" value="Genomic_DNA"/>
</dbReference>
<reference evidence="1" key="1">
    <citation type="submission" date="2021-01" db="EMBL/GenBank/DDBJ databases">
        <title>Whole genome shotgun sequence of Spirilliplanes yamanashiensis NBRC 15828.</title>
        <authorList>
            <person name="Komaki H."/>
            <person name="Tamura T."/>
        </authorList>
    </citation>
    <scope>NUCLEOTIDE SEQUENCE</scope>
    <source>
        <strain evidence="1">NBRC 15828</strain>
    </source>
</reference>
<keyword evidence="2" id="KW-1185">Reference proteome</keyword>
<dbReference type="AlphaFoldDB" id="A0A8J3YEM8"/>
<proteinExistence type="predicted"/>
<dbReference type="Proteomes" id="UP000652013">
    <property type="component" value="Unassembled WGS sequence"/>
</dbReference>
<evidence type="ECO:0000313" key="2">
    <source>
        <dbReference type="Proteomes" id="UP000652013"/>
    </source>
</evidence>
<protein>
    <submittedName>
        <fullName evidence="1">Uncharacterized protein</fullName>
    </submittedName>
</protein>
<comment type="caution">
    <text evidence="1">The sequence shown here is derived from an EMBL/GenBank/DDBJ whole genome shotgun (WGS) entry which is preliminary data.</text>
</comment>
<dbReference type="RefSeq" id="WP_203941461.1">
    <property type="nucleotide sequence ID" value="NZ_BAAAGJ010000014.1"/>
</dbReference>
<name>A0A8J3YEM8_9ACTN</name>
<organism evidence="1 2">
    <name type="scientific">Spirilliplanes yamanashiensis</name>
    <dbReference type="NCBI Taxonomy" id="42233"/>
    <lineage>
        <taxon>Bacteria</taxon>
        <taxon>Bacillati</taxon>
        <taxon>Actinomycetota</taxon>
        <taxon>Actinomycetes</taxon>
        <taxon>Micromonosporales</taxon>
        <taxon>Micromonosporaceae</taxon>
        <taxon>Spirilliplanes</taxon>
    </lineage>
</organism>
<gene>
    <name evidence="1" type="ORF">Sya03_56390</name>
</gene>
<evidence type="ECO:0000313" key="1">
    <source>
        <dbReference type="EMBL" id="GIJ06287.1"/>
    </source>
</evidence>